<dbReference type="Pfam" id="PF05685">
    <property type="entry name" value="Uma2"/>
    <property type="match status" value="1"/>
</dbReference>
<dbReference type="GO" id="GO:0004519">
    <property type="term" value="F:endonuclease activity"/>
    <property type="evidence" value="ECO:0007669"/>
    <property type="project" value="UniProtKB-KW"/>
</dbReference>
<dbReference type="OrthoDB" id="9799703at2"/>
<dbReference type="InterPro" id="IPR011335">
    <property type="entry name" value="Restrct_endonuc-II-like"/>
</dbReference>
<evidence type="ECO:0000259" key="1">
    <source>
        <dbReference type="Pfam" id="PF05685"/>
    </source>
</evidence>
<dbReference type="PANTHER" id="PTHR35400:SF3">
    <property type="entry name" value="SLL1072 PROTEIN"/>
    <property type="match status" value="1"/>
</dbReference>
<name>A0A1W2FEM0_KIBAR</name>
<keyword evidence="2" id="KW-0255">Endonuclease</keyword>
<keyword evidence="2" id="KW-0378">Hydrolase</keyword>
<dbReference type="Gene3D" id="3.90.1570.10">
    <property type="entry name" value="tt1808, chain A"/>
    <property type="match status" value="1"/>
</dbReference>
<dbReference type="InterPro" id="IPR012296">
    <property type="entry name" value="Nuclease_put_TT1808"/>
</dbReference>
<keyword evidence="3" id="KW-1185">Reference proteome</keyword>
<dbReference type="PANTHER" id="PTHR35400">
    <property type="entry name" value="SLR1083 PROTEIN"/>
    <property type="match status" value="1"/>
</dbReference>
<dbReference type="RefSeq" id="WP_143446726.1">
    <property type="nucleotide sequence ID" value="NZ_FWXV01000006.1"/>
</dbReference>
<proteinExistence type="predicted"/>
<dbReference type="SUPFAM" id="SSF52980">
    <property type="entry name" value="Restriction endonuclease-like"/>
    <property type="match status" value="1"/>
</dbReference>
<gene>
    <name evidence="2" type="ORF">SAMN05661093_06385</name>
</gene>
<dbReference type="AlphaFoldDB" id="A0A1W2FEM0"/>
<protein>
    <submittedName>
        <fullName evidence="2">Endonuclease, Uma2 family (Restriction endonuclease fold)</fullName>
    </submittedName>
</protein>
<dbReference type="EMBL" id="FWXV01000006">
    <property type="protein sequence ID" value="SMD20357.1"/>
    <property type="molecule type" value="Genomic_DNA"/>
</dbReference>
<dbReference type="CDD" id="cd06260">
    <property type="entry name" value="DUF820-like"/>
    <property type="match status" value="1"/>
</dbReference>
<reference evidence="2 3" key="1">
    <citation type="submission" date="2017-04" db="EMBL/GenBank/DDBJ databases">
        <authorList>
            <person name="Afonso C.L."/>
            <person name="Miller P.J."/>
            <person name="Scott M.A."/>
            <person name="Spackman E."/>
            <person name="Goraichik I."/>
            <person name="Dimitrov K.M."/>
            <person name="Suarez D.L."/>
            <person name="Swayne D.E."/>
        </authorList>
    </citation>
    <scope>NUCLEOTIDE SEQUENCE [LARGE SCALE GENOMIC DNA]</scope>
    <source>
        <strain evidence="2 3">DSM 43828</strain>
    </source>
</reference>
<evidence type="ECO:0000313" key="3">
    <source>
        <dbReference type="Proteomes" id="UP000192674"/>
    </source>
</evidence>
<organism evidence="2 3">
    <name type="scientific">Kibdelosporangium aridum</name>
    <dbReference type="NCBI Taxonomy" id="2030"/>
    <lineage>
        <taxon>Bacteria</taxon>
        <taxon>Bacillati</taxon>
        <taxon>Actinomycetota</taxon>
        <taxon>Actinomycetes</taxon>
        <taxon>Pseudonocardiales</taxon>
        <taxon>Pseudonocardiaceae</taxon>
        <taxon>Kibdelosporangium</taxon>
    </lineage>
</organism>
<sequence>MSTVMWPDHLLSLADWDALPEDNSRQYELAEGVLQVSPRPVSNHQWAITQLVIQLGTQLPADLAVLPDVEVVVVDSFPPTVRVPDVVVVPTAVAKGNPARYAAKDVLLAVEVISPGSRRIDRVTKVNEYAEAGIPDYWIVDLDNPVSITAFQLINGDYELNAEVDDVLSVTAPAPLTVNVRDLVP</sequence>
<evidence type="ECO:0000313" key="2">
    <source>
        <dbReference type="EMBL" id="SMD20357.1"/>
    </source>
</evidence>
<feature type="domain" description="Putative restriction endonuclease" evidence="1">
    <location>
        <begin position="16"/>
        <end position="171"/>
    </location>
</feature>
<dbReference type="InterPro" id="IPR008538">
    <property type="entry name" value="Uma2"/>
</dbReference>
<dbReference type="Proteomes" id="UP000192674">
    <property type="component" value="Unassembled WGS sequence"/>
</dbReference>
<accession>A0A1W2FEM0</accession>
<keyword evidence="2" id="KW-0540">Nuclease</keyword>